<keyword evidence="4" id="KW-1185">Reference proteome</keyword>
<name>A0ABP0MRR2_9DINO</name>
<dbReference type="InterPro" id="IPR002110">
    <property type="entry name" value="Ankyrin_rpt"/>
</dbReference>
<organism evidence="3 4">
    <name type="scientific">Durusdinium trenchii</name>
    <dbReference type="NCBI Taxonomy" id="1381693"/>
    <lineage>
        <taxon>Eukaryota</taxon>
        <taxon>Sar</taxon>
        <taxon>Alveolata</taxon>
        <taxon>Dinophyceae</taxon>
        <taxon>Suessiales</taxon>
        <taxon>Symbiodiniaceae</taxon>
        <taxon>Durusdinium</taxon>
    </lineage>
</organism>
<dbReference type="SUPFAM" id="SSF48403">
    <property type="entry name" value="Ankyrin repeat"/>
    <property type="match status" value="1"/>
</dbReference>
<evidence type="ECO:0000313" key="4">
    <source>
        <dbReference type="Proteomes" id="UP001642464"/>
    </source>
</evidence>
<evidence type="ECO:0000256" key="2">
    <source>
        <dbReference type="SAM" id="MobiDB-lite"/>
    </source>
</evidence>
<evidence type="ECO:0000313" key="3">
    <source>
        <dbReference type="EMBL" id="CAK9054166.1"/>
    </source>
</evidence>
<gene>
    <name evidence="3" type="ORF">SCF082_LOCUS29426</name>
</gene>
<sequence>MSAKLSLQAVGVVCKGTESQALSPLKLVDQVPAFHSCSAEEVRRGAHFRETRLWQARHDEARQARRDELLRAGEVLHYLDGHCFKDVNMPKVSHCGLVSKFPLHQAASEKNWHMVRLLLDFGADHRQKDWRGRDLASFLQHERHDLVEKILGDLAVTAKPEVVCNEGSNAKPKPQKLKARLQGQRWEGAGAA</sequence>
<protein>
    <submittedName>
        <fullName evidence="3">ANK_REP_REGION domain-containing protein</fullName>
    </submittedName>
</protein>
<dbReference type="EMBL" id="CAXAMM010023780">
    <property type="protein sequence ID" value="CAK9054166.1"/>
    <property type="molecule type" value="Genomic_DNA"/>
</dbReference>
<comment type="caution">
    <text evidence="3">The sequence shown here is derived from an EMBL/GenBank/DDBJ whole genome shotgun (WGS) entry which is preliminary data.</text>
</comment>
<dbReference type="PROSITE" id="PS50297">
    <property type="entry name" value="ANK_REP_REGION"/>
    <property type="match status" value="1"/>
</dbReference>
<dbReference type="InterPro" id="IPR036770">
    <property type="entry name" value="Ankyrin_rpt-contain_sf"/>
</dbReference>
<proteinExistence type="predicted"/>
<reference evidence="3 4" key="1">
    <citation type="submission" date="2024-02" db="EMBL/GenBank/DDBJ databases">
        <authorList>
            <person name="Chen Y."/>
            <person name="Shah S."/>
            <person name="Dougan E. K."/>
            <person name="Thang M."/>
            <person name="Chan C."/>
        </authorList>
    </citation>
    <scope>NUCLEOTIDE SEQUENCE [LARGE SCALE GENOMIC DNA]</scope>
</reference>
<accession>A0ABP0MRR2</accession>
<keyword evidence="1" id="KW-0040">ANK repeat</keyword>
<dbReference type="Gene3D" id="1.25.40.20">
    <property type="entry name" value="Ankyrin repeat-containing domain"/>
    <property type="match status" value="1"/>
</dbReference>
<dbReference type="PROSITE" id="PS50088">
    <property type="entry name" value="ANK_REPEAT"/>
    <property type="match status" value="1"/>
</dbReference>
<feature type="repeat" description="ANK" evidence="1">
    <location>
        <begin position="98"/>
        <end position="130"/>
    </location>
</feature>
<dbReference type="Pfam" id="PF00023">
    <property type="entry name" value="Ank"/>
    <property type="match status" value="1"/>
</dbReference>
<evidence type="ECO:0000256" key="1">
    <source>
        <dbReference type="PROSITE-ProRule" id="PRU00023"/>
    </source>
</evidence>
<dbReference type="Proteomes" id="UP001642464">
    <property type="component" value="Unassembled WGS sequence"/>
</dbReference>
<feature type="region of interest" description="Disordered" evidence="2">
    <location>
        <begin position="165"/>
        <end position="192"/>
    </location>
</feature>